<dbReference type="GO" id="GO:0004077">
    <property type="term" value="F:biotin--[biotin carboxyl-carrier protein] ligase activity"/>
    <property type="evidence" value="ECO:0007669"/>
    <property type="project" value="UniProtKB-EC"/>
</dbReference>
<organism evidence="6 7">
    <name type="scientific">Turicimonas muris</name>
    <dbReference type="NCBI Taxonomy" id="1796652"/>
    <lineage>
        <taxon>Bacteria</taxon>
        <taxon>Pseudomonadati</taxon>
        <taxon>Pseudomonadota</taxon>
        <taxon>Betaproteobacteria</taxon>
        <taxon>Burkholderiales</taxon>
        <taxon>Sutterellaceae</taxon>
        <taxon>Turicimonas</taxon>
    </lineage>
</organism>
<reference evidence="7" key="1">
    <citation type="submission" date="2017-05" db="EMBL/GenBank/DDBJ databases">
        <title>Improved OligoMM genomes.</title>
        <authorList>
            <person name="Garzetti D."/>
        </authorList>
    </citation>
    <scope>NUCLEOTIDE SEQUENCE [LARGE SCALE GENOMIC DNA]</scope>
    <source>
        <strain evidence="7">YL45</strain>
    </source>
</reference>
<evidence type="ECO:0000256" key="2">
    <source>
        <dbReference type="ARBA" id="ARBA00023267"/>
    </source>
</evidence>
<sequence>MSDYLSIESVTKKLSKQGITFEFLPEVDSTNDYLKRKVLDGAVCAPYAVVAEKQVKGKGTKGRAWVDNSESCLKFSMVVEHSGSTRELMTLSPLLAVNLAEEFSKINSKVKVKWPNDLMTSEGKLSGILIETVKYAGRFYLVFGIGVNLFPNCELEEQINRNIAFLFEEHSDKEAKREDVIKILADSVLKITNQSIGLQDTFLRERWKKFDYFYQKTLSFRLPSQEIVEGTENGISSDGEIQLIIDDSLRKFNSGEILKNGRGGQDF</sequence>
<dbReference type="PROSITE" id="PS51733">
    <property type="entry name" value="BPL_LPL_CATALYTIC"/>
    <property type="match status" value="1"/>
</dbReference>
<proteinExistence type="predicted"/>
<evidence type="ECO:0000313" key="7">
    <source>
        <dbReference type="Proteomes" id="UP000214610"/>
    </source>
</evidence>
<dbReference type="Proteomes" id="UP000214610">
    <property type="component" value="Unassembled WGS sequence"/>
</dbReference>
<dbReference type="Gene3D" id="2.30.30.100">
    <property type="match status" value="1"/>
</dbReference>
<comment type="caution">
    <text evidence="6">The sequence shown here is derived from an EMBL/GenBank/DDBJ whole genome shotgun (WGS) entry which is preliminary data.</text>
</comment>
<dbReference type="InterPro" id="IPR004408">
    <property type="entry name" value="Biotin_CoA_COase_ligase"/>
</dbReference>
<feature type="domain" description="BPL/LPL catalytic" evidence="5">
    <location>
        <begin position="6"/>
        <end position="196"/>
    </location>
</feature>
<protein>
    <recommendedName>
        <fullName evidence="3">biotin--[biotin carboxyl-carrier protein] ligase</fullName>
        <ecNumber evidence="3">6.3.4.15</ecNumber>
    </recommendedName>
</protein>
<dbReference type="GeneID" id="78362397"/>
<keyword evidence="1 6" id="KW-0436">Ligase</keyword>
<evidence type="ECO:0000313" key="6">
    <source>
        <dbReference type="EMBL" id="OXE50194.1"/>
    </source>
</evidence>
<dbReference type="Pfam" id="PF02237">
    <property type="entry name" value="BPL_C"/>
    <property type="match status" value="1"/>
</dbReference>
<dbReference type="SUPFAM" id="SSF55681">
    <property type="entry name" value="Class II aaRS and biotin synthetases"/>
    <property type="match status" value="1"/>
</dbReference>
<dbReference type="InterPro" id="IPR003142">
    <property type="entry name" value="BPL_C"/>
</dbReference>
<comment type="catalytic activity">
    <reaction evidence="4">
        <text>biotin + L-lysyl-[protein] + ATP = N(6)-biotinyl-L-lysyl-[protein] + AMP + diphosphate + H(+)</text>
        <dbReference type="Rhea" id="RHEA:11756"/>
        <dbReference type="Rhea" id="RHEA-COMP:9752"/>
        <dbReference type="Rhea" id="RHEA-COMP:10505"/>
        <dbReference type="ChEBI" id="CHEBI:15378"/>
        <dbReference type="ChEBI" id="CHEBI:29969"/>
        <dbReference type="ChEBI" id="CHEBI:30616"/>
        <dbReference type="ChEBI" id="CHEBI:33019"/>
        <dbReference type="ChEBI" id="CHEBI:57586"/>
        <dbReference type="ChEBI" id="CHEBI:83144"/>
        <dbReference type="ChEBI" id="CHEBI:456215"/>
        <dbReference type="EC" id="6.3.4.15"/>
    </reaction>
</comment>
<evidence type="ECO:0000256" key="3">
    <source>
        <dbReference type="ARBA" id="ARBA00024227"/>
    </source>
</evidence>
<accession>A0A227KPJ9</accession>
<dbReference type="GO" id="GO:0005737">
    <property type="term" value="C:cytoplasm"/>
    <property type="evidence" value="ECO:0007669"/>
    <property type="project" value="TreeGrafter"/>
</dbReference>
<evidence type="ECO:0000256" key="4">
    <source>
        <dbReference type="ARBA" id="ARBA00047846"/>
    </source>
</evidence>
<dbReference type="NCBIfam" id="TIGR00121">
    <property type="entry name" value="birA_ligase"/>
    <property type="match status" value="1"/>
</dbReference>
<evidence type="ECO:0000259" key="5">
    <source>
        <dbReference type="PROSITE" id="PS51733"/>
    </source>
</evidence>
<dbReference type="RefSeq" id="WP_066594632.1">
    <property type="nucleotide sequence ID" value="NZ_CAJTBZ010000016.1"/>
</dbReference>
<keyword evidence="2" id="KW-0092">Biotin</keyword>
<evidence type="ECO:0000256" key="1">
    <source>
        <dbReference type="ARBA" id="ARBA00022598"/>
    </source>
</evidence>
<keyword evidence="7" id="KW-1185">Reference proteome</keyword>
<dbReference type="InterPro" id="IPR004143">
    <property type="entry name" value="BPL_LPL_catalytic"/>
</dbReference>
<dbReference type="PANTHER" id="PTHR12835:SF5">
    <property type="entry name" value="BIOTIN--PROTEIN LIGASE"/>
    <property type="match status" value="1"/>
</dbReference>
<dbReference type="EC" id="6.3.4.15" evidence="3"/>
<dbReference type="InterPro" id="IPR045864">
    <property type="entry name" value="aa-tRNA-synth_II/BPL/LPL"/>
</dbReference>
<dbReference type="Pfam" id="PF03099">
    <property type="entry name" value="BPL_LplA_LipB"/>
    <property type="match status" value="1"/>
</dbReference>
<dbReference type="EMBL" id="NHMP01000002">
    <property type="protein sequence ID" value="OXE50194.1"/>
    <property type="molecule type" value="Genomic_DNA"/>
</dbReference>
<name>A0A227KPJ9_9BURK</name>
<gene>
    <name evidence="6" type="ORF">ADH67_04110</name>
</gene>
<dbReference type="Gene3D" id="3.30.930.10">
    <property type="entry name" value="Bira Bifunctional Protein, Domain 2"/>
    <property type="match status" value="1"/>
</dbReference>
<dbReference type="PANTHER" id="PTHR12835">
    <property type="entry name" value="BIOTIN PROTEIN LIGASE"/>
    <property type="match status" value="1"/>
</dbReference>
<dbReference type="AlphaFoldDB" id="A0A227KPJ9"/>